<feature type="transmembrane region" description="Helical" evidence="11">
    <location>
        <begin position="1032"/>
        <end position="1053"/>
    </location>
</feature>
<feature type="region of interest" description="Disordered" evidence="10">
    <location>
        <begin position="841"/>
        <end position="861"/>
    </location>
</feature>
<dbReference type="Pfam" id="PF24357">
    <property type="entry name" value="TMD0_ABC"/>
    <property type="match status" value="1"/>
</dbReference>
<dbReference type="CDD" id="cd18580">
    <property type="entry name" value="ABC_6TM_ABCC_D2"/>
    <property type="match status" value="1"/>
</dbReference>
<dbReference type="PROSITE" id="PS00211">
    <property type="entry name" value="ABC_TRANSPORTER_1"/>
    <property type="match status" value="2"/>
</dbReference>
<comment type="caution">
    <text evidence="14">The sequence shown here is derived from an EMBL/GenBank/DDBJ whole genome shotgun (WGS) entry which is preliminary data.</text>
</comment>
<accession>A0A0A1UPT1</accession>
<feature type="domain" description="ABC transmembrane type-1" evidence="13">
    <location>
        <begin position="900"/>
        <end position="1181"/>
    </location>
</feature>
<dbReference type="CDD" id="cd03250">
    <property type="entry name" value="ABCC_MRP_domain1"/>
    <property type="match status" value="1"/>
</dbReference>
<feature type="transmembrane region" description="Helical" evidence="11">
    <location>
        <begin position="532"/>
        <end position="554"/>
    </location>
</feature>
<dbReference type="InterPro" id="IPR050173">
    <property type="entry name" value="ABC_transporter_C-like"/>
</dbReference>
<dbReference type="SUPFAM" id="SSF52540">
    <property type="entry name" value="P-loop containing nucleoside triphosphate hydrolases"/>
    <property type="match status" value="2"/>
</dbReference>
<sequence length="1463" mass="157202">MAHTDNDFGPSLPGVFDFTILFEQSILSLLPASIFILVAPLRTWTLVRRDTIVRSRNLFLAKQATIAVYSCLQLALVALWSLPSTPRTKTSIAEAVIGVVEAGAICALSWAEHYKSVRPSVLLNLYLLLSTLLDTAAARTYLTRPGLAAIGSVSLASLAVKAALLTLEESPKDPARRDKTTADEAAAGVVSRGVFWWLNPLLLVGAKTLLAADHVGPIEDKFDSARLLRRLESVWDNDGKTGSWALMKCTFLAYKWQFLAGVLPRLLFTGFTFAQPFLINAVVDFVGAPGEQQTAQVAASLVGATVLVYVGIAVCSAAYRHMTYQLLTMYRGGLASLVFKKTLRLEASSVRDSAPVTLMSTDIESIVMSGDAIHDIWASFIEIPLAIYLLYRNVGIPSLFILIPAFCTSAAGALISPAMGPARVQWNKAIQERVGSVSTMLSQIKGVKMMGLTVLFHDSLQTLRIHELKLAVRFRWILVQLNCLAMASEDLTPVIVIVAAIFWTKADEGLTVAEAFTSLSIISIAETPLVNILISIVQLFGAIGCFSRLQAFLVMDERRDLREMAPSTASSTPSTACLSSITLPPVDDASKDADPASNIALAALEARARPSLDPSIPAVAIESATFTVGENVKVLADISMVFPRGTVSMIVGRVGCGKSSLLKAIAGELSLARGRLVADVSSMAYCDQTPWLQNCSIRDNIAAQSPLDEAWLHTVIEACALDEDISMLPARDFTIVGSGGVALSGGQKQRVALARAVYSRRSVLLLDDVFSGLDSTTSRAVFQRVLGRDGLVRRWNATVIMATNHVNFLPAADHITVLGDRTTVRNQVRFNSVDPSEWGILESDTDSTTTVSGPDGAGLEPAKVSQEAAADPSRKTEADLCRQTGDLDCYRIYVRSLGTVAMVMLLVGSVLHTAMVKMPQVWLKLWTQKGTGPTDYAYMAGYIGFALASTTFGALNMGYYSLVGVPKSAIRLHDMLLRCVVRAPLHFFASTDSGITLNRFSQDMTLIDNALPMAFLNVTTLSLRALAETGLIASGASSVAAAIPVCFLALYLIQKYYLRTSRQLRLLDLEAKSPLYTQFAETLAGLPTIRAFGWAPAFRADNHRRLDASQRPFYTMFCVQRWLQVVLDLFVAGVALVLVALALRAGGSSSSSAAVGLAMVNLIGFNQTLAEAVDQWTRLETSLGAVARLKWFAGNTPDEDGPARHHRKHASLPPAWPDRGAIALRNLVAADESEPVLKGVSLTIQPGQKVGVCGRSGSGKSSLVLALARLLDIRGGSITIDAQDLALLPRETVRRRLTALPQDGVRLRGTARRNLDPFGRYAGADADAPLEQALRKTGVWAAVARRGGLDADMAALGLSAGQAQLFFLARALLLLGGGGGALVLLDEATSCVDAQTDDAVRAAIRDDLRGRTVVEVAHRLDVLRACDVVVVMATGQVVEVGEPEALLAKGASAFKALWDSRRL</sequence>
<feature type="transmembrane region" description="Helical" evidence="11">
    <location>
        <begin position="1006"/>
        <end position="1026"/>
    </location>
</feature>
<dbReference type="InterPro" id="IPR003593">
    <property type="entry name" value="AAA+_ATPase"/>
</dbReference>
<feature type="domain" description="ABC transporter" evidence="12">
    <location>
        <begin position="1222"/>
        <end position="1459"/>
    </location>
</feature>
<gene>
    <name evidence="14" type="ORF">X797_009192</name>
</gene>
<proteinExistence type="predicted"/>
<dbReference type="Pfam" id="PF00664">
    <property type="entry name" value="ABC_membrane"/>
    <property type="match status" value="1"/>
</dbReference>
<keyword evidence="6" id="KW-0067">ATP-binding</keyword>
<keyword evidence="7 11" id="KW-1133">Transmembrane helix</keyword>
<evidence type="ECO:0000256" key="7">
    <source>
        <dbReference type="ARBA" id="ARBA00022989"/>
    </source>
</evidence>
<dbReference type="HOGENOM" id="CLU_000604_27_5_1"/>
<dbReference type="PROSITE" id="PS50929">
    <property type="entry name" value="ABC_TM1F"/>
    <property type="match status" value="2"/>
</dbReference>
<dbReference type="SMART" id="SM00382">
    <property type="entry name" value="AAA"/>
    <property type="match status" value="2"/>
</dbReference>
<evidence type="ECO:0000256" key="4">
    <source>
        <dbReference type="ARBA" id="ARBA00022692"/>
    </source>
</evidence>
<dbReference type="OrthoDB" id="6500128at2759"/>
<evidence type="ECO:0000313" key="14">
    <source>
        <dbReference type="EMBL" id="EXU97636.1"/>
    </source>
</evidence>
<dbReference type="InterPro" id="IPR044746">
    <property type="entry name" value="ABCC_6TM_D1"/>
</dbReference>
<feature type="transmembrane region" description="Helical" evidence="11">
    <location>
        <begin position="892"/>
        <end position="916"/>
    </location>
</feature>
<dbReference type="FunFam" id="1.20.1560.10:FF:000055">
    <property type="entry name" value="ABC multidrug transporter (Eurofung)"/>
    <property type="match status" value="1"/>
</dbReference>
<evidence type="ECO:0000256" key="1">
    <source>
        <dbReference type="ARBA" id="ARBA00004651"/>
    </source>
</evidence>
<evidence type="ECO:0000259" key="12">
    <source>
        <dbReference type="PROSITE" id="PS50893"/>
    </source>
</evidence>
<dbReference type="CDD" id="cd18579">
    <property type="entry name" value="ABC_6TM_ABCC_D1"/>
    <property type="match status" value="1"/>
</dbReference>
<dbReference type="SUPFAM" id="SSF90123">
    <property type="entry name" value="ABC transporter transmembrane region"/>
    <property type="match status" value="2"/>
</dbReference>
<dbReference type="GO" id="GO:0016887">
    <property type="term" value="F:ATP hydrolysis activity"/>
    <property type="evidence" value="ECO:0007669"/>
    <property type="project" value="InterPro"/>
</dbReference>
<dbReference type="InterPro" id="IPR036640">
    <property type="entry name" value="ABC1_TM_sf"/>
</dbReference>
<keyword evidence="9" id="KW-0325">Glycoprotein</keyword>
<dbReference type="InterPro" id="IPR003439">
    <property type="entry name" value="ABC_transporter-like_ATP-bd"/>
</dbReference>
<feature type="domain" description="ABC transmembrane type-1" evidence="13">
    <location>
        <begin position="266"/>
        <end position="539"/>
    </location>
</feature>
<feature type="transmembrane region" description="Helical" evidence="11">
    <location>
        <begin position="936"/>
        <end position="962"/>
    </location>
</feature>
<keyword evidence="5" id="KW-0547">Nucleotide-binding</keyword>
<keyword evidence="8 11" id="KW-0472">Membrane</keyword>
<dbReference type="PROSITE" id="PS50893">
    <property type="entry name" value="ABC_TRANSPORTER_2"/>
    <property type="match status" value="2"/>
</dbReference>
<dbReference type="FunFam" id="1.20.1560.10:FF:000066">
    <property type="entry name" value="ABC multidrug transporter (Eurofung)"/>
    <property type="match status" value="1"/>
</dbReference>
<keyword evidence="3" id="KW-1003">Cell membrane</keyword>
<dbReference type="Proteomes" id="UP000030151">
    <property type="component" value="Unassembled WGS sequence"/>
</dbReference>
<dbReference type="EMBL" id="JELW01000034">
    <property type="protein sequence ID" value="EXU97636.1"/>
    <property type="molecule type" value="Genomic_DNA"/>
</dbReference>
<evidence type="ECO:0000256" key="10">
    <source>
        <dbReference type="SAM" id="MobiDB-lite"/>
    </source>
</evidence>
<dbReference type="InterPro" id="IPR044726">
    <property type="entry name" value="ABCC_6TM_D2"/>
</dbReference>
<evidence type="ECO:0000256" key="6">
    <source>
        <dbReference type="ARBA" id="ARBA00022840"/>
    </source>
</evidence>
<dbReference type="InterPro" id="IPR027417">
    <property type="entry name" value="P-loop_NTPase"/>
</dbReference>
<dbReference type="PANTHER" id="PTHR24223:SF399">
    <property type="entry name" value="ABC TRANSPORTER ATNG"/>
    <property type="match status" value="1"/>
</dbReference>
<evidence type="ECO:0000256" key="2">
    <source>
        <dbReference type="ARBA" id="ARBA00022448"/>
    </source>
</evidence>
<evidence type="ECO:0000256" key="5">
    <source>
        <dbReference type="ARBA" id="ARBA00022741"/>
    </source>
</evidence>
<protein>
    <submittedName>
        <fullName evidence="14">ABC transporter</fullName>
    </submittedName>
</protein>
<organism evidence="14 15">
    <name type="scientific">Metarhizium robertsii</name>
    <dbReference type="NCBI Taxonomy" id="568076"/>
    <lineage>
        <taxon>Eukaryota</taxon>
        <taxon>Fungi</taxon>
        <taxon>Dikarya</taxon>
        <taxon>Ascomycota</taxon>
        <taxon>Pezizomycotina</taxon>
        <taxon>Sordariomycetes</taxon>
        <taxon>Hypocreomycetidae</taxon>
        <taxon>Hypocreales</taxon>
        <taxon>Clavicipitaceae</taxon>
        <taxon>Metarhizium</taxon>
    </lineage>
</organism>
<feature type="transmembrane region" description="Helical" evidence="11">
    <location>
        <begin position="256"/>
        <end position="278"/>
    </location>
</feature>
<feature type="transmembrane region" description="Helical" evidence="11">
    <location>
        <begin position="298"/>
        <end position="319"/>
    </location>
</feature>
<feature type="transmembrane region" description="Helical" evidence="11">
    <location>
        <begin position="397"/>
        <end position="415"/>
    </location>
</feature>
<reference evidence="14 15" key="1">
    <citation type="submission" date="2014-02" db="EMBL/GenBank/DDBJ databases">
        <title>The genome sequence of the entomopathogenic fungus Metarhizium robertsii ARSEF 2575.</title>
        <authorList>
            <person name="Giuliano Garisto Donzelli B."/>
            <person name="Roe B.A."/>
            <person name="Macmil S.L."/>
            <person name="Krasnoff S.B."/>
            <person name="Gibson D.M."/>
        </authorList>
    </citation>
    <scope>NUCLEOTIDE SEQUENCE [LARGE SCALE GENOMIC DNA]</scope>
    <source>
        <strain evidence="14 15">ARSEF 2575</strain>
    </source>
</reference>
<keyword evidence="4 11" id="KW-0812">Transmembrane</keyword>
<keyword evidence="2" id="KW-0813">Transport</keyword>
<evidence type="ECO:0000256" key="3">
    <source>
        <dbReference type="ARBA" id="ARBA00022475"/>
    </source>
</evidence>
<dbReference type="GO" id="GO:0005524">
    <property type="term" value="F:ATP binding"/>
    <property type="evidence" value="ECO:0007669"/>
    <property type="project" value="UniProtKB-KW"/>
</dbReference>
<evidence type="ECO:0000256" key="11">
    <source>
        <dbReference type="SAM" id="Phobius"/>
    </source>
</evidence>
<name>A0A0A1UPT1_9HYPO</name>
<evidence type="ECO:0000313" key="15">
    <source>
        <dbReference type="Proteomes" id="UP000030151"/>
    </source>
</evidence>
<evidence type="ECO:0000256" key="9">
    <source>
        <dbReference type="ARBA" id="ARBA00023180"/>
    </source>
</evidence>
<dbReference type="GO" id="GO:0140359">
    <property type="term" value="F:ABC-type transporter activity"/>
    <property type="evidence" value="ECO:0007669"/>
    <property type="project" value="InterPro"/>
</dbReference>
<feature type="transmembrane region" description="Helical" evidence="11">
    <location>
        <begin position="26"/>
        <end position="47"/>
    </location>
</feature>
<feature type="transmembrane region" description="Helical" evidence="11">
    <location>
        <begin position="59"/>
        <end position="80"/>
    </location>
</feature>
<dbReference type="PANTHER" id="PTHR24223">
    <property type="entry name" value="ATP-BINDING CASSETTE SUB-FAMILY C"/>
    <property type="match status" value="1"/>
</dbReference>
<comment type="subcellular location">
    <subcellularLocation>
        <location evidence="1">Cell membrane</location>
        <topology evidence="1">Multi-pass membrane protein</topology>
    </subcellularLocation>
</comment>
<feature type="transmembrane region" description="Helical" evidence="11">
    <location>
        <begin position="1122"/>
        <end position="1143"/>
    </location>
</feature>
<evidence type="ECO:0000256" key="8">
    <source>
        <dbReference type="ARBA" id="ARBA00023136"/>
    </source>
</evidence>
<dbReference type="GO" id="GO:0005886">
    <property type="term" value="C:plasma membrane"/>
    <property type="evidence" value="ECO:0007669"/>
    <property type="project" value="UniProtKB-SubCell"/>
</dbReference>
<evidence type="ECO:0000259" key="13">
    <source>
        <dbReference type="PROSITE" id="PS50929"/>
    </source>
</evidence>
<feature type="transmembrane region" description="Helical" evidence="11">
    <location>
        <begin position="92"/>
        <end position="111"/>
    </location>
</feature>
<dbReference type="InterPro" id="IPR056227">
    <property type="entry name" value="TMD0_ABC"/>
</dbReference>
<dbReference type="Gene3D" id="3.40.50.300">
    <property type="entry name" value="P-loop containing nucleotide triphosphate hydrolases"/>
    <property type="match status" value="2"/>
</dbReference>
<dbReference type="InterPro" id="IPR011527">
    <property type="entry name" value="ABC1_TM_dom"/>
</dbReference>
<feature type="domain" description="ABC transporter" evidence="12">
    <location>
        <begin position="619"/>
        <end position="845"/>
    </location>
</feature>
<dbReference type="InterPro" id="IPR017871">
    <property type="entry name" value="ABC_transporter-like_CS"/>
</dbReference>
<dbReference type="Gene3D" id="1.20.1560.10">
    <property type="entry name" value="ABC transporter type 1, transmembrane domain"/>
    <property type="match status" value="2"/>
</dbReference>
<dbReference type="Pfam" id="PF00005">
    <property type="entry name" value="ABC_tran"/>
    <property type="match status" value="2"/>
</dbReference>
<dbReference type="eggNOG" id="KOG0054">
    <property type="taxonomic scope" value="Eukaryota"/>
</dbReference>